<comment type="caution">
    <text evidence="1">The sequence shown here is derived from an EMBL/GenBank/DDBJ whole genome shotgun (WGS) entry which is preliminary data.</text>
</comment>
<evidence type="ECO:0000313" key="1">
    <source>
        <dbReference type="EMBL" id="KAL0924076.1"/>
    </source>
</evidence>
<dbReference type="EMBL" id="JANQDX010000005">
    <property type="protein sequence ID" value="KAL0924076.1"/>
    <property type="molecule type" value="Genomic_DNA"/>
</dbReference>
<evidence type="ECO:0000313" key="2">
    <source>
        <dbReference type="Proteomes" id="UP001552299"/>
    </source>
</evidence>
<keyword evidence="2" id="KW-1185">Reference proteome</keyword>
<accession>A0ABD0VHE4</accession>
<dbReference type="Proteomes" id="UP001552299">
    <property type="component" value="Unassembled WGS sequence"/>
</dbReference>
<dbReference type="AlphaFoldDB" id="A0ABD0VHE4"/>
<gene>
    <name evidence="1" type="ORF">M5K25_004881</name>
</gene>
<reference evidence="1 2" key="1">
    <citation type="journal article" date="2024" name="Plant Biotechnol. J.">
        <title>Dendrobium thyrsiflorum genome and its molecular insights into genes involved in important horticultural traits.</title>
        <authorList>
            <person name="Chen B."/>
            <person name="Wang J.Y."/>
            <person name="Zheng P.J."/>
            <person name="Li K.L."/>
            <person name="Liang Y.M."/>
            <person name="Chen X.F."/>
            <person name="Zhang C."/>
            <person name="Zhao X."/>
            <person name="He X."/>
            <person name="Zhang G.Q."/>
            <person name="Liu Z.J."/>
            <person name="Xu Q."/>
        </authorList>
    </citation>
    <scope>NUCLEOTIDE SEQUENCE [LARGE SCALE GENOMIC DNA]</scope>
    <source>
        <strain evidence="1">GZMU011</strain>
    </source>
</reference>
<sequence length="102" mass="11277">MCNPPLMVGERRLCSAQRQWSFHSGRASPSPAAAVLGLFHGIKNRAGCCGDGWLARSFVCKVAAALAADDMPPLLISRIWRFLFGKATMCLWKWPVVYQLVL</sequence>
<protein>
    <submittedName>
        <fullName evidence="1">Uncharacterized protein</fullName>
    </submittedName>
</protein>
<proteinExistence type="predicted"/>
<name>A0ABD0VHE4_DENTH</name>
<organism evidence="1 2">
    <name type="scientific">Dendrobium thyrsiflorum</name>
    <name type="common">Pinecone-like raceme dendrobium</name>
    <name type="synonym">Orchid</name>
    <dbReference type="NCBI Taxonomy" id="117978"/>
    <lineage>
        <taxon>Eukaryota</taxon>
        <taxon>Viridiplantae</taxon>
        <taxon>Streptophyta</taxon>
        <taxon>Embryophyta</taxon>
        <taxon>Tracheophyta</taxon>
        <taxon>Spermatophyta</taxon>
        <taxon>Magnoliopsida</taxon>
        <taxon>Liliopsida</taxon>
        <taxon>Asparagales</taxon>
        <taxon>Orchidaceae</taxon>
        <taxon>Epidendroideae</taxon>
        <taxon>Malaxideae</taxon>
        <taxon>Dendrobiinae</taxon>
        <taxon>Dendrobium</taxon>
    </lineage>
</organism>